<dbReference type="GO" id="GO:0008270">
    <property type="term" value="F:zinc ion binding"/>
    <property type="evidence" value="ECO:0007669"/>
    <property type="project" value="TreeGrafter"/>
</dbReference>
<dbReference type="PATRIC" id="fig|1317121.7.peg.871"/>
<keyword evidence="6" id="KW-0862">Zinc</keyword>
<comment type="similarity">
    <text evidence="1">Belongs to the SIMIBI class G3E GTPase family. HypB/HupM subfamily.</text>
</comment>
<dbReference type="STRING" id="1317121.ATO11_18850"/>
<dbReference type="Gene3D" id="3.40.50.300">
    <property type="entry name" value="P-loop containing nucleotide triphosphate hydrolases"/>
    <property type="match status" value="1"/>
</dbReference>
<dbReference type="SUPFAM" id="SSF52540">
    <property type="entry name" value="P-loop containing nucleoside triphosphate hydrolases"/>
    <property type="match status" value="1"/>
</dbReference>
<dbReference type="GO" id="GO:0005525">
    <property type="term" value="F:GTP binding"/>
    <property type="evidence" value="ECO:0007669"/>
    <property type="project" value="UniProtKB-KW"/>
</dbReference>
<keyword evidence="2" id="KW-0533">Nickel</keyword>
<dbReference type="GO" id="GO:0051604">
    <property type="term" value="P:protein maturation"/>
    <property type="evidence" value="ECO:0007669"/>
    <property type="project" value="InterPro"/>
</dbReference>
<keyword evidence="12" id="KW-1185">Reference proteome</keyword>
<dbReference type="PANTHER" id="PTHR30134">
    <property type="entry name" value="HYDROGENASE PROTEIN ASSEMBLY PROTEIN, NICKEL CHAPERONE"/>
    <property type="match status" value="1"/>
</dbReference>
<dbReference type="OrthoDB" id="9802035at2"/>
<dbReference type="GO" id="GO:0016151">
    <property type="term" value="F:nickel cation binding"/>
    <property type="evidence" value="ECO:0007669"/>
    <property type="project" value="InterPro"/>
</dbReference>
<proteinExistence type="inferred from homology"/>
<protein>
    <recommendedName>
        <fullName evidence="8">Hydrogenase maturation factor HypB</fullName>
    </recommendedName>
</protein>
<keyword evidence="3" id="KW-0479">Metal-binding</keyword>
<dbReference type="Pfam" id="PF02492">
    <property type="entry name" value="cobW"/>
    <property type="match status" value="1"/>
</dbReference>
<dbReference type="InterPro" id="IPR003495">
    <property type="entry name" value="CobW/HypB/UreG_nucleotide-bd"/>
</dbReference>
<dbReference type="EMBL" id="AQQZ01000014">
    <property type="protein sequence ID" value="KNG92121.1"/>
    <property type="molecule type" value="Genomic_DNA"/>
</dbReference>
<evidence type="ECO:0000256" key="8">
    <source>
        <dbReference type="ARBA" id="ARBA00035238"/>
    </source>
</evidence>
<evidence type="ECO:0000256" key="5">
    <source>
        <dbReference type="ARBA" id="ARBA00022801"/>
    </source>
</evidence>
<keyword evidence="7" id="KW-0342">GTP-binding</keyword>
<name>A0A0L1JK48_9RHOB</name>
<comment type="caution">
    <text evidence="11">The sequence shown here is derived from an EMBL/GenBank/DDBJ whole genome shotgun (WGS) entry which is preliminary data.</text>
</comment>
<feature type="region of interest" description="Disordered" evidence="9">
    <location>
        <begin position="33"/>
        <end position="66"/>
    </location>
</feature>
<keyword evidence="5" id="KW-0378">Hydrolase</keyword>
<reference evidence="11 12" key="1">
    <citation type="journal article" date="2015" name="Int. J. Syst. Evol. Microbiol.">
        <title>Aestuariivita atlantica sp. nov., isolated from deep sea sediment of the Atlantic Ocean.</title>
        <authorList>
            <person name="Li G."/>
            <person name="Lai Q."/>
            <person name="Du Y."/>
            <person name="Liu X."/>
            <person name="Sun F."/>
            <person name="Shao Z."/>
        </authorList>
    </citation>
    <scope>NUCLEOTIDE SEQUENCE [LARGE SCALE GENOMIC DNA]</scope>
    <source>
        <strain evidence="11 12">22II-S11-z3</strain>
    </source>
</reference>
<organism evidence="11 12">
    <name type="scientific">Pseudaestuariivita atlantica</name>
    <dbReference type="NCBI Taxonomy" id="1317121"/>
    <lineage>
        <taxon>Bacteria</taxon>
        <taxon>Pseudomonadati</taxon>
        <taxon>Pseudomonadota</taxon>
        <taxon>Alphaproteobacteria</taxon>
        <taxon>Rhodobacterales</taxon>
        <taxon>Paracoccaceae</taxon>
        <taxon>Pseudaestuariivita</taxon>
    </lineage>
</organism>
<dbReference type="InterPro" id="IPR027417">
    <property type="entry name" value="P-loop_NTPase"/>
</dbReference>
<accession>A0A0L1JK48</accession>
<evidence type="ECO:0000313" key="11">
    <source>
        <dbReference type="EMBL" id="KNG92121.1"/>
    </source>
</evidence>
<gene>
    <name evidence="11" type="ORF">ATO11_18850</name>
</gene>
<dbReference type="PANTHER" id="PTHR30134:SF2">
    <property type="entry name" value="HYDROGENASE MATURATION FACTOR HYPB"/>
    <property type="match status" value="1"/>
</dbReference>
<evidence type="ECO:0000256" key="2">
    <source>
        <dbReference type="ARBA" id="ARBA00022596"/>
    </source>
</evidence>
<feature type="compositionally biased region" description="Basic and acidic residues" evidence="9">
    <location>
        <begin position="34"/>
        <end position="61"/>
    </location>
</feature>
<dbReference type="Proteomes" id="UP000036938">
    <property type="component" value="Unassembled WGS sequence"/>
</dbReference>
<dbReference type="NCBIfam" id="TIGR00073">
    <property type="entry name" value="hypB"/>
    <property type="match status" value="1"/>
</dbReference>
<dbReference type="CDD" id="cd05390">
    <property type="entry name" value="HypB"/>
    <property type="match status" value="1"/>
</dbReference>
<evidence type="ECO:0000256" key="1">
    <source>
        <dbReference type="ARBA" id="ARBA00006211"/>
    </source>
</evidence>
<dbReference type="GO" id="GO:0003924">
    <property type="term" value="F:GTPase activity"/>
    <property type="evidence" value="ECO:0007669"/>
    <property type="project" value="InterPro"/>
</dbReference>
<evidence type="ECO:0000259" key="10">
    <source>
        <dbReference type="Pfam" id="PF02492"/>
    </source>
</evidence>
<keyword evidence="4" id="KW-0547">Nucleotide-binding</keyword>
<evidence type="ECO:0000256" key="6">
    <source>
        <dbReference type="ARBA" id="ARBA00022833"/>
    </source>
</evidence>
<evidence type="ECO:0000256" key="7">
    <source>
        <dbReference type="ARBA" id="ARBA00023134"/>
    </source>
</evidence>
<dbReference type="InterPro" id="IPR004392">
    <property type="entry name" value="Hyd_mat_HypB"/>
</dbReference>
<evidence type="ECO:0000313" key="12">
    <source>
        <dbReference type="Proteomes" id="UP000036938"/>
    </source>
</evidence>
<evidence type="ECO:0000256" key="4">
    <source>
        <dbReference type="ARBA" id="ARBA00022741"/>
    </source>
</evidence>
<feature type="domain" description="CobW/HypB/UreG nucleotide-binding" evidence="10">
    <location>
        <begin position="100"/>
        <end position="259"/>
    </location>
</feature>
<dbReference type="AlphaFoldDB" id="A0A0L1JK48"/>
<sequence>MCGTCGCSDPANEVKMVDPETGQETLLRNGSLLHGEHDHHGHDHHHDQDHHHSHEGNDKPHVHGPNGEIISLEQAVLSKNDQIAERNRGWFEGRGVLALNLVSSPGAGKTTLLERTIREIGGQRRVYVIEGDQMTSNDAERVRAAGAKAIQINTGAGCHLEADMISDAVKQLDPESGSVVLIENVGNLVCPSMFDLGEKMKVAVISTTEGEDKPLKYPHMFRASEVVVINKMDIAEVVEFDEIECRRNIAEVNPKAKVISVSAKTGVNFEEWLEVLKDN</sequence>
<evidence type="ECO:0000256" key="3">
    <source>
        <dbReference type="ARBA" id="ARBA00022723"/>
    </source>
</evidence>
<evidence type="ECO:0000256" key="9">
    <source>
        <dbReference type="SAM" id="MobiDB-lite"/>
    </source>
</evidence>